<evidence type="ECO:0000256" key="1">
    <source>
        <dbReference type="SAM" id="MobiDB-lite"/>
    </source>
</evidence>
<feature type="region of interest" description="Disordered" evidence="1">
    <location>
        <begin position="104"/>
        <end position="138"/>
    </location>
</feature>
<reference evidence="2" key="2">
    <citation type="journal article" date="2014" name="J. Proteome Res.">
        <title>Spit and venom from scytodes spiders: a diverse and distinct cocktail.</title>
        <authorList>
            <person name="Zobel-Thropp P.A."/>
            <person name="Correa S.M."/>
            <person name="Garb J.E."/>
            <person name="Binford G.J."/>
        </authorList>
    </citation>
    <scope>NUCLEOTIDE SEQUENCE</scope>
    <source>
        <tissue evidence="2">Venom gland</tissue>
    </source>
</reference>
<protein>
    <submittedName>
        <fullName evidence="2">Uncharacterized protein</fullName>
    </submittedName>
</protein>
<accession>A0A0A0V6A5</accession>
<feature type="compositionally biased region" description="Polar residues" evidence="1">
    <location>
        <begin position="211"/>
        <end position="220"/>
    </location>
</feature>
<proteinExistence type="evidence at transcript level"/>
<feature type="non-terminal residue" evidence="2">
    <location>
        <position position="228"/>
    </location>
</feature>
<evidence type="ECO:0000313" key="2">
    <source>
        <dbReference type="EMBL" id="AIW62682.1"/>
    </source>
</evidence>
<feature type="compositionally biased region" description="Polar residues" evidence="1">
    <location>
        <begin position="113"/>
        <end position="138"/>
    </location>
</feature>
<reference evidence="2" key="1">
    <citation type="submission" date="2013-11" db="EMBL/GenBank/DDBJ databases">
        <authorList>
            <person name="Thropp P.A."/>
            <person name="Correa S.M."/>
            <person name="Garb J.E."/>
            <person name="Binford G.J."/>
        </authorList>
    </citation>
    <scope>NUCLEOTIDE SEQUENCE</scope>
    <source>
        <tissue evidence="2">Venom gland</tissue>
    </source>
</reference>
<dbReference type="AlphaFoldDB" id="A0A0A0V6A5"/>
<name>A0A0A0V6A5_SCYTH</name>
<dbReference type="EMBL" id="KF860787">
    <property type="protein sequence ID" value="AIW62682.1"/>
    <property type="molecule type" value="mRNA"/>
</dbReference>
<sequence>MMEVIIKMEPIPDSPPPLVIDPIGYHKGIDINIEDISNDQNHDHKENSRPWLSPIPRAKTRLLSRSHSVNDISEEDKLKIELEAPRRNSSGEHNQQYISLSPLSSIGKLPEHSPSSMTMKSGSVASDSNTPSPVSSISLNHLSPITNLQYHSHQNWKPPKSVPTQEDTFSILLQTTAERVLNKLKSRQQDLGKGSQTGYRVRKHPQGITPPRTQKTSTYSPRWWKRPP</sequence>
<organism evidence="2">
    <name type="scientific">Scytodes thoracica</name>
    <name type="common">Spitting spider</name>
    <name type="synonym">Aranea thoracica</name>
    <dbReference type="NCBI Taxonomy" id="1112478"/>
    <lineage>
        <taxon>Eukaryota</taxon>
        <taxon>Metazoa</taxon>
        <taxon>Ecdysozoa</taxon>
        <taxon>Arthropoda</taxon>
        <taxon>Chelicerata</taxon>
        <taxon>Arachnida</taxon>
        <taxon>Araneae</taxon>
        <taxon>Araneomorphae</taxon>
        <taxon>Haplogynae</taxon>
        <taxon>Scytodoidea</taxon>
        <taxon>Scytodidae</taxon>
        <taxon>Scytodes</taxon>
    </lineage>
</organism>
<feature type="region of interest" description="Disordered" evidence="1">
    <location>
        <begin position="183"/>
        <end position="228"/>
    </location>
</feature>